<gene>
    <name evidence="7" type="ORF">AKO1_005850</name>
</gene>
<evidence type="ECO:0000256" key="4">
    <source>
        <dbReference type="ARBA" id="ARBA00023136"/>
    </source>
</evidence>
<dbReference type="Pfam" id="PF03124">
    <property type="entry name" value="EXS"/>
    <property type="match status" value="1"/>
</dbReference>
<keyword evidence="8" id="KW-1185">Reference proteome</keyword>
<accession>A0AAW2YJP4</accession>
<dbReference type="PANTHER" id="PTHR10783">
    <property type="entry name" value="XENOTROPIC AND POLYTROPIC RETROVIRUS RECEPTOR 1-RELATED"/>
    <property type="match status" value="1"/>
</dbReference>
<comment type="subcellular location">
    <subcellularLocation>
        <location evidence="1">Membrane</location>
        <topology evidence="1">Multi-pass membrane protein</topology>
    </subcellularLocation>
</comment>
<name>A0AAW2YJP4_9EUKA</name>
<comment type="caution">
    <text evidence="7">The sequence shown here is derived from an EMBL/GenBank/DDBJ whole genome shotgun (WGS) entry which is preliminary data.</text>
</comment>
<feature type="transmembrane region" description="Helical" evidence="5">
    <location>
        <begin position="82"/>
        <end position="104"/>
    </location>
</feature>
<evidence type="ECO:0000256" key="1">
    <source>
        <dbReference type="ARBA" id="ARBA00004141"/>
    </source>
</evidence>
<proteinExistence type="predicted"/>
<keyword evidence="4 5" id="KW-0472">Membrane</keyword>
<feature type="transmembrane region" description="Helical" evidence="5">
    <location>
        <begin position="232"/>
        <end position="251"/>
    </location>
</feature>
<evidence type="ECO:0000313" key="8">
    <source>
        <dbReference type="Proteomes" id="UP001431209"/>
    </source>
</evidence>
<dbReference type="InterPro" id="IPR004342">
    <property type="entry name" value="EXS_C"/>
</dbReference>
<evidence type="ECO:0000256" key="5">
    <source>
        <dbReference type="SAM" id="Phobius"/>
    </source>
</evidence>
<evidence type="ECO:0000259" key="6">
    <source>
        <dbReference type="PROSITE" id="PS51380"/>
    </source>
</evidence>
<feature type="transmembrane region" description="Helical" evidence="5">
    <location>
        <begin position="277"/>
        <end position="299"/>
    </location>
</feature>
<dbReference type="EMBL" id="JAOPGA020000155">
    <property type="protein sequence ID" value="KAL0477235.1"/>
    <property type="molecule type" value="Genomic_DNA"/>
</dbReference>
<dbReference type="GO" id="GO:0016020">
    <property type="term" value="C:membrane"/>
    <property type="evidence" value="ECO:0007669"/>
    <property type="project" value="UniProtKB-SubCell"/>
</dbReference>
<reference evidence="7 8" key="1">
    <citation type="submission" date="2024-03" db="EMBL/GenBank/DDBJ databases">
        <title>The Acrasis kona genome and developmental transcriptomes reveal deep origins of eukaryotic multicellular pathways.</title>
        <authorList>
            <person name="Sheikh S."/>
            <person name="Fu C.-J."/>
            <person name="Brown M.W."/>
            <person name="Baldauf S.L."/>
        </authorList>
    </citation>
    <scope>NUCLEOTIDE SEQUENCE [LARGE SCALE GENOMIC DNA]</scope>
    <source>
        <strain evidence="7 8">ATCC MYA-3509</strain>
    </source>
</reference>
<feature type="transmembrane region" description="Helical" evidence="5">
    <location>
        <begin position="6"/>
        <end position="23"/>
    </location>
</feature>
<protein>
    <recommendedName>
        <fullName evidence="6">EXS domain-containing protein</fullName>
    </recommendedName>
</protein>
<feature type="transmembrane region" description="Helical" evidence="5">
    <location>
        <begin position="44"/>
        <end position="70"/>
    </location>
</feature>
<dbReference type="PROSITE" id="PS51380">
    <property type="entry name" value="EXS"/>
    <property type="match status" value="1"/>
</dbReference>
<evidence type="ECO:0000256" key="2">
    <source>
        <dbReference type="ARBA" id="ARBA00022692"/>
    </source>
</evidence>
<evidence type="ECO:0000256" key="3">
    <source>
        <dbReference type="ARBA" id="ARBA00022989"/>
    </source>
</evidence>
<dbReference type="Proteomes" id="UP001431209">
    <property type="component" value="Unassembled WGS sequence"/>
</dbReference>
<sequence length="353" mass="41726">MYRLAIFPAILFFFISINIRIWEEHGIDYERALQAEAFRTEGKWSFMFFSLGLYILVLTSMLVYMMAVGYDAMGVPGLGSSWLHPIVLFFILIIWFIFPSYRFFGHVRFYILDLLQRTIAAPLYPVSFKDVWFADQLTSLGDVLFELQFIICIYPANFIQQVKTFCSSTRSIGLPILNVLPFWCRFWQCLRCYRDTRQTSHLVNAGKYASSVLPIILAFFDRVSPKPNHYKTMWLLANITSLVYKFIWDIYKDWSLFTNTKETKNTLLRNILLFDPIWYYVAIVCNLLLRCSWLIVLLIRSYVEMGTTAVEYITWCVVFFELFRRFVWNIFRVEVEHINMGLAVGAKRDKIES</sequence>
<dbReference type="AlphaFoldDB" id="A0AAW2YJP4"/>
<keyword evidence="2 5" id="KW-0812">Transmembrane</keyword>
<keyword evidence="3 5" id="KW-1133">Transmembrane helix</keyword>
<feature type="domain" description="EXS" evidence="6">
    <location>
        <begin position="165"/>
        <end position="353"/>
    </location>
</feature>
<organism evidence="7 8">
    <name type="scientific">Acrasis kona</name>
    <dbReference type="NCBI Taxonomy" id="1008807"/>
    <lineage>
        <taxon>Eukaryota</taxon>
        <taxon>Discoba</taxon>
        <taxon>Heterolobosea</taxon>
        <taxon>Tetramitia</taxon>
        <taxon>Eutetramitia</taxon>
        <taxon>Acrasidae</taxon>
        <taxon>Acrasis</taxon>
    </lineage>
</organism>
<evidence type="ECO:0000313" key="7">
    <source>
        <dbReference type="EMBL" id="KAL0477235.1"/>
    </source>
</evidence>